<evidence type="ECO:0000256" key="3">
    <source>
        <dbReference type="ARBA" id="ARBA00022989"/>
    </source>
</evidence>
<keyword evidence="3 5" id="KW-1133">Transmembrane helix</keyword>
<evidence type="ECO:0000313" key="7">
    <source>
        <dbReference type="EMBL" id="ROH91514.1"/>
    </source>
</evidence>
<feature type="transmembrane region" description="Helical" evidence="5">
    <location>
        <begin position="69"/>
        <end position="94"/>
    </location>
</feature>
<dbReference type="GeneID" id="301713650"/>
<evidence type="ECO:0000256" key="2">
    <source>
        <dbReference type="ARBA" id="ARBA00022692"/>
    </source>
</evidence>
<keyword evidence="4 5" id="KW-0472">Membrane</keyword>
<evidence type="ECO:0000256" key="4">
    <source>
        <dbReference type="ARBA" id="ARBA00023136"/>
    </source>
</evidence>
<dbReference type="RefSeq" id="WP_123278956.1">
    <property type="nucleotide sequence ID" value="NZ_RJTW01000006.1"/>
</dbReference>
<name>A0ABX9X5D3_9FLAO</name>
<feature type="domain" description="HTTM-like" evidence="6">
    <location>
        <begin position="5"/>
        <end position="272"/>
    </location>
</feature>
<evidence type="ECO:0000313" key="8">
    <source>
        <dbReference type="Proteomes" id="UP000281899"/>
    </source>
</evidence>
<gene>
    <name evidence="7" type="ORF">EGI15_13325</name>
</gene>
<comment type="caution">
    <text evidence="7">The sequence shown here is derived from an EMBL/GenBank/DDBJ whole genome shotgun (WGS) entry which is preliminary data.</text>
</comment>
<dbReference type="InterPro" id="IPR011020">
    <property type="entry name" value="HTTM-like"/>
</dbReference>
<keyword evidence="8" id="KW-1185">Reference proteome</keyword>
<dbReference type="SMART" id="SM00752">
    <property type="entry name" value="HTTM"/>
    <property type="match status" value="1"/>
</dbReference>
<organism evidence="7 8">
    <name type="scientific">Chryseobacterium cucumeris</name>
    <dbReference type="NCBI Taxonomy" id="1813611"/>
    <lineage>
        <taxon>Bacteria</taxon>
        <taxon>Pseudomonadati</taxon>
        <taxon>Bacteroidota</taxon>
        <taxon>Flavobacteriia</taxon>
        <taxon>Flavobacteriales</taxon>
        <taxon>Weeksellaceae</taxon>
        <taxon>Chryseobacterium group</taxon>
        <taxon>Chryseobacterium</taxon>
    </lineage>
</organism>
<accession>A0ABX9X5D3</accession>
<feature type="transmembrane region" description="Helical" evidence="5">
    <location>
        <begin position="115"/>
        <end position="132"/>
    </location>
</feature>
<comment type="subcellular location">
    <subcellularLocation>
        <location evidence="1">Endomembrane system</location>
        <topology evidence="1">Multi-pass membrane protein</topology>
    </subcellularLocation>
</comment>
<evidence type="ECO:0000259" key="6">
    <source>
        <dbReference type="SMART" id="SM00752"/>
    </source>
</evidence>
<feature type="transmembrane region" description="Helical" evidence="5">
    <location>
        <begin position="234"/>
        <end position="253"/>
    </location>
</feature>
<reference evidence="7 8" key="1">
    <citation type="submission" date="2018-11" db="EMBL/GenBank/DDBJ databases">
        <title>Proposal to divide the Flavobacteriaceae and reorganize its genera based on Amino Acid Identity values calculated from whole genome sequences.</title>
        <authorList>
            <person name="Nicholson A.C."/>
            <person name="Gulvik C.A."/>
            <person name="Whitney A.M."/>
            <person name="Humrighouse B.W."/>
            <person name="Bell M."/>
            <person name="Holmes B."/>
            <person name="Steigerwalt A."/>
            <person name="Villarma A."/>
            <person name="Sheth M."/>
            <person name="Batra D."/>
            <person name="Pryor J."/>
            <person name="Bernardet J.-F."/>
            <person name="Hugo C."/>
            <person name="Kampfer P."/>
            <person name="Newman J."/>
            <person name="Mcquiston J.R."/>
        </authorList>
    </citation>
    <scope>NUCLEOTIDE SEQUENCE [LARGE SCALE GENOMIC DNA]</scope>
    <source>
        <strain evidence="7 8">G0235</strain>
    </source>
</reference>
<dbReference type="InterPro" id="IPR052964">
    <property type="entry name" value="Sporulation_signal_mat"/>
</dbReference>
<sequence length="297" mass="34957">MKKLFHSNHYIYLSIFRILISIHVFKKYLQLFFNKDLITDATFLKGAPVNPIFQLFGIQQSSIFQNINIILSAIMLLSILFAFGIFRYFTPLLLYISVEIVQRAYPFILNGGDNLLKFLLLYMIFTDCYRYFTLNNSTGQKKDSISYFVNQISVLSIKIHLSLIYFVSAVFKLNAKVWFSGVATYYTLQLERFKGTEMNNILAKNGIFVTLSTYITLMWELAFPFLAWHKTGKYVVFALGIMIHLGIYIFMMIHDFEILFMMCYGFFISDEEWKKVGVYFQKIVSLFKRKIFIKEYA</sequence>
<keyword evidence="2 5" id="KW-0812">Transmembrane</keyword>
<dbReference type="PANTHER" id="PTHR39535">
    <property type="entry name" value="SPORULATION-DELAYING PROTEIN SDPB"/>
    <property type="match status" value="1"/>
</dbReference>
<protein>
    <recommendedName>
        <fullName evidence="6">HTTM-like domain-containing protein</fullName>
    </recommendedName>
</protein>
<dbReference type="PANTHER" id="PTHR39535:SF2">
    <property type="entry name" value="HTTM DOMAIN-CONTAINING PROTEIN"/>
    <property type="match status" value="1"/>
</dbReference>
<feature type="transmembrane region" description="Helical" evidence="5">
    <location>
        <begin position="152"/>
        <end position="171"/>
    </location>
</feature>
<dbReference type="Proteomes" id="UP000281899">
    <property type="component" value="Unassembled WGS sequence"/>
</dbReference>
<evidence type="ECO:0000256" key="5">
    <source>
        <dbReference type="SAM" id="Phobius"/>
    </source>
</evidence>
<evidence type="ECO:0000256" key="1">
    <source>
        <dbReference type="ARBA" id="ARBA00004127"/>
    </source>
</evidence>
<proteinExistence type="predicted"/>
<feature type="transmembrane region" description="Helical" evidence="5">
    <location>
        <begin position="207"/>
        <end position="228"/>
    </location>
</feature>
<dbReference type="EMBL" id="RJTW01000006">
    <property type="protein sequence ID" value="ROH91514.1"/>
    <property type="molecule type" value="Genomic_DNA"/>
</dbReference>